<dbReference type="PANTHER" id="PTHR21089">
    <property type="entry name" value="SHIKIMATE DEHYDROGENASE"/>
    <property type="match status" value="1"/>
</dbReference>
<dbReference type="InterPro" id="IPR046346">
    <property type="entry name" value="Aminoacid_DH-like_N_sf"/>
</dbReference>
<protein>
    <submittedName>
        <fullName evidence="5">Shikimate dehydrogenase</fullName>
        <ecNumber evidence="5">1.1.1.25</ecNumber>
    </submittedName>
</protein>
<keyword evidence="3" id="KW-0028">Amino-acid biosynthesis</keyword>
<dbReference type="RefSeq" id="WP_109656686.1">
    <property type="nucleotide sequence ID" value="NZ_CP029145.1"/>
</dbReference>
<dbReference type="Proteomes" id="UP000245999">
    <property type="component" value="Chromosome"/>
</dbReference>
<dbReference type="SUPFAM" id="SSF51735">
    <property type="entry name" value="NAD(P)-binding Rossmann-fold domains"/>
    <property type="match status" value="1"/>
</dbReference>
<name>A0A2Z3GNA1_9BACT</name>
<dbReference type="GO" id="GO:0005829">
    <property type="term" value="C:cytosol"/>
    <property type="evidence" value="ECO:0007669"/>
    <property type="project" value="TreeGrafter"/>
</dbReference>
<keyword evidence="3" id="KW-0057">Aromatic amino acid biosynthesis</keyword>
<dbReference type="GO" id="GO:0009073">
    <property type="term" value="P:aromatic amino acid family biosynthetic process"/>
    <property type="evidence" value="ECO:0007669"/>
    <property type="project" value="UniProtKB-KW"/>
</dbReference>
<dbReference type="Gene3D" id="3.40.50.10860">
    <property type="entry name" value="Leucine Dehydrogenase, chain A, domain 1"/>
    <property type="match status" value="1"/>
</dbReference>
<sequence>MREFGLIGRSLGHSFSQTYFTQKFHDLGLADCRYGLFELANAAELPALLRANPGLRGLNVTVPYKEEVWPFLDEVVPAAARIGAVNVIDVRPDGRLVGHNTDYIGFRESLRRFFPGRGPGAPALVLGMGGAAKAVEAALHDLGIPYQLVGRRPGGPGLTYADLTPKVLAAHPLIVNATPVGTFPHVDEAPDLLYGALTPGHYLYDLVYNPRETTFMARGRAAGAHVKNGFEMLCLQAEAAWDIWNLPA</sequence>
<dbReference type="OrthoDB" id="9792692at2"/>
<dbReference type="InterPro" id="IPR013708">
    <property type="entry name" value="Shikimate_DH-bd_N"/>
</dbReference>
<evidence type="ECO:0000313" key="5">
    <source>
        <dbReference type="EMBL" id="AWM33632.1"/>
    </source>
</evidence>
<evidence type="ECO:0000313" key="6">
    <source>
        <dbReference type="Proteomes" id="UP000245999"/>
    </source>
</evidence>
<dbReference type="Gene3D" id="3.40.50.720">
    <property type="entry name" value="NAD(P)-binding Rossmann-like Domain"/>
    <property type="match status" value="1"/>
</dbReference>
<dbReference type="EC" id="1.1.1.25" evidence="5"/>
<dbReference type="SUPFAM" id="SSF53223">
    <property type="entry name" value="Aminoacid dehydrogenase-like, N-terminal domain"/>
    <property type="match status" value="1"/>
</dbReference>
<keyword evidence="6" id="KW-1185">Reference proteome</keyword>
<accession>A0A2Z3GNA1</accession>
<proteinExistence type="predicted"/>
<dbReference type="AlphaFoldDB" id="A0A2Z3GNA1"/>
<feature type="domain" description="Shikimate dehydrogenase substrate binding N-terminal" evidence="4">
    <location>
        <begin position="6"/>
        <end position="88"/>
    </location>
</feature>
<organism evidence="5 6">
    <name type="scientific">Hymenobacter nivis</name>
    <dbReference type="NCBI Taxonomy" id="1850093"/>
    <lineage>
        <taxon>Bacteria</taxon>
        <taxon>Pseudomonadati</taxon>
        <taxon>Bacteroidota</taxon>
        <taxon>Cytophagia</taxon>
        <taxon>Cytophagales</taxon>
        <taxon>Hymenobacteraceae</taxon>
        <taxon>Hymenobacter</taxon>
    </lineage>
</organism>
<keyword evidence="2 5" id="KW-0560">Oxidoreductase</keyword>
<dbReference type="GO" id="GO:0009423">
    <property type="term" value="P:chorismate biosynthetic process"/>
    <property type="evidence" value="ECO:0007669"/>
    <property type="project" value="TreeGrafter"/>
</dbReference>
<reference evidence="6" key="1">
    <citation type="submission" date="2018-04" db="EMBL/GenBank/DDBJ databases">
        <title>Complete genome of Antarctic heterotrophic bacterium Hymenobacter nivis.</title>
        <authorList>
            <person name="Terashima M."/>
        </authorList>
    </citation>
    <scope>NUCLEOTIDE SEQUENCE [LARGE SCALE GENOMIC DNA]</scope>
    <source>
        <strain evidence="6">NBRC 111535</strain>
    </source>
</reference>
<dbReference type="GO" id="GO:0050661">
    <property type="term" value="F:NADP binding"/>
    <property type="evidence" value="ECO:0007669"/>
    <property type="project" value="TreeGrafter"/>
</dbReference>
<dbReference type="GO" id="GO:0004764">
    <property type="term" value="F:shikimate 3-dehydrogenase (NADP+) activity"/>
    <property type="evidence" value="ECO:0007669"/>
    <property type="project" value="UniProtKB-EC"/>
</dbReference>
<dbReference type="EMBL" id="CP029145">
    <property type="protein sequence ID" value="AWM33632.1"/>
    <property type="molecule type" value="Genomic_DNA"/>
</dbReference>
<dbReference type="PANTHER" id="PTHR21089:SF1">
    <property type="entry name" value="BIFUNCTIONAL 3-DEHYDROQUINATE DEHYDRATASE_SHIKIMATE DEHYDROGENASE, CHLOROPLASTIC"/>
    <property type="match status" value="1"/>
</dbReference>
<evidence type="ECO:0000259" key="4">
    <source>
        <dbReference type="Pfam" id="PF08501"/>
    </source>
</evidence>
<dbReference type="InterPro" id="IPR036291">
    <property type="entry name" value="NAD(P)-bd_dom_sf"/>
</dbReference>
<evidence type="ECO:0000256" key="3">
    <source>
        <dbReference type="ARBA" id="ARBA00023141"/>
    </source>
</evidence>
<evidence type="ECO:0000256" key="2">
    <source>
        <dbReference type="ARBA" id="ARBA00023002"/>
    </source>
</evidence>
<dbReference type="Pfam" id="PF08501">
    <property type="entry name" value="Shikimate_dh_N"/>
    <property type="match status" value="1"/>
</dbReference>
<dbReference type="CDD" id="cd01065">
    <property type="entry name" value="NAD_bind_Shikimate_DH"/>
    <property type="match status" value="1"/>
</dbReference>
<dbReference type="InterPro" id="IPR022893">
    <property type="entry name" value="Shikimate_DH_fam"/>
</dbReference>
<evidence type="ECO:0000256" key="1">
    <source>
        <dbReference type="ARBA" id="ARBA00004871"/>
    </source>
</evidence>
<dbReference type="KEGG" id="hnv:DDQ68_13070"/>
<gene>
    <name evidence="5" type="primary">aroE</name>
    <name evidence="5" type="ORF">DDQ68_13070</name>
</gene>
<dbReference type="GO" id="GO:0019632">
    <property type="term" value="P:shikimate metabolic process"/>
    <property type="evidence" value="ECO:0007669"/>
    <property type="project" value="TreeGrafter"/>
</dbReference>
<comment type="pathway">
    <text evidence="1">Metabolic intermediate biosynthesis; chorismate biosynthesis; chorismate from D-erythrose 4-phosphate and phosphoenolpyruvate: step 4/7.</text>
</comment>